<dbReference type="AlphaFoldDB" id="M4ZLS6"/>
<sequence>MSDGHVDFVCRILSDPTLAKRPGLEWLLMEFYLEREKLSEPQLERFFACLDASFGHLSDEKVAFAVGDFIARVAPAIRALTLLSEMAMKVNSRDALAGVYLGLDILRKHRATNGLSLAKIEAVDRTADARAAALKPL</sequence>
<gene>
    <name evidence="1" type="ORF">S58_11650</name>
</gene>
<dbReference type="KEGG" id="aol:S58_11650"/>
<dbReference type="PATRIC" id="fig|1245469.3.peg.1194"/>
<proteinExistence type="predicted"/>
<dbReference type="EMBL" id="AP012603">
    <property type="protein sequence ID" value="BAM87175.1"/>
    <property type="molecule type" value="Genomic_DNA"/>
</dbReference>
<reference evidence="1 2" key="1">
    <citation type="journal article" date="2013" name="Appl. Environ. Microbiol.">
        <title>Genome analysis suggests that the soil oligotrophic bacterium Agromonas oligotrophica (Bradyrhizobium oligotrophicum) is a nitrogen-fixing symbiont of Aeschynomene indica.</title>
        <authorList>
            <person name="Okubo T."/>
            <person name="Fukushima S."/>
            <person name="Itakura M."/>
            <person name="Oshima K."/>
            <person name="Longtonglang A."/>
            <person name="Teaumroong N."/>
            <person name="Mitsui H."/>
            <person name="Hattori M."/>
            <person name="Hattori R."/>
            <person name="Hattori T."/>
            <person name="Minamisawa K."/>
        </authorList>
    </citation>
    <scope>NUCLEOTIDE SEQUENCE [LARGE SCALE GENOMIC DNA]</scope>
    <source>
        <strain evidence="1 2">S58</strain>
    </source>
</reference>
<dbReference type="Proteomes" id="UP000011841">
    <property type="component" value="Chromosome"/>
</dbReference>
<organism evidence="1 2">
    <name type="scientific">Bradyrhizobium oligotrophicum S58</name>
    <dbReference type="NCBI Taxonomy" id="1245469"/>
    <lineage>
        <taxon>Bacteria</taxon>
        <taxon>Pseudomonadati</taxon>
        <taxon>Pseudomonadota</taxon>
        <taxon>Alphaproteobacteria</taxon>
        <taxon>Hyphomicrobiales</taxon>
        <taxon>Nitrobacteraceae</taxon>
        <taxon>Bradyrhizobium</taxon>
    </lineage>
</organism>
<protein>
    <submittedName>
        <fullName evidence="1">Uncharacterized protein</fullName>
    </submittedName>
</protein>
<evidence type="ECO:0000313" key="1">
    <source>
        <dbReference type="EMBL" id="BAM87175.1"/>
    </source>
</evidence>
<evidence type="ECO:0000313" key="2">
    <source>
        <dbReference type="Proteomes" id="UP000011841"/>
    </source>
</evidence>
<keyword evidence="2" id="KW-1185">Reference proteome</keyword>
<name>M4ZLS6_9BRAD</name>
<accession>M4ZLS6</accession>
<dbReference type="HOGENOM" id="CLU_1861352_0_0_5"/>